<dbReference type="GeneTree" id="ENSGT00940000164501"/>
<dbReference type="GO" id="GO:0007601">
    <property type="term" value="P:visual perception"/>
    <property type="evidence" value="ECO:0007669"/>
    <property type="project" value="TreeGrafter"/>
</dbReference>
<comment type="similarity">
    <text evidence="2">Belongs to the beta/gamma-crystallin family.</text>
</comment>
<dbReference type="GeneID" id="117742986"/>
<protein>
    <recommendedName>
        <fullName evidence="5">Beta/gamma crystallin 'Greek key' domain-containing protein</fullName>
    </recommendedName>
</protein>
<dbReference type="InterPro" id="IPR050252">
    <property type="entry name" value="Beta/Gamma-Crystallin"/>
</dbReference>
<dbReference type="FunFam" id="2.60.20.10:FF:000001">
    <property type="entry name" value="Crystallin gamma S"/>
    <property type="match status" value="1"/>
</dbReference>
<reference evidence="6" key="2">
    <citation type="submission" date="2025-09" db="UniProtKB">
        <authorList>
            <consortium name="Ensembl"/>
        </authorList>
    </citation>
    <scope>IDENTIFICATION</scope>
</reference>
<name>A0A8C3G1Q0_CYCLU</name>
<reference evidence="6" key="1">
    <citation type="submission" date="2025-08" db="UniProtKB">
        <authorList>
            <consortium name="Ensembl"/>
        </authorList>
    </citation>
    <scope>IDENTIFICATION</scope>
</reference>
<evidence type="ECO:0000256" key="4">
    <source>
        <dbReference type="ARBA" id="ARBA00022737"/>
    </source>
</evidence>
<organism evidence="6 7">
    <name type="scientific">Cyclopterus lumpus</name>
    <name type="common">Lumpsucker</name>
    <dbReference type="NCBI Taxonomy" id="8103"/>
    <lineage>
        <taxon>Eukaryota</taxon>
        <taxon>Metazoa</taxon>
        <taxon>Chordata</taxon>
        <taxon>Craniata</taxon>
        <taxon>Vertebrata</taxon>
        <taxon>Euteleostomi</taxon>
        <taxon>Actinopterygii</taxon>
        <taxon>Neopterygii</taxon>
        <taxon>Teleostei</taxon>
        <taxon>Neoteleostei</taxon>
        <taxon>Acanthomorphata</taxon>
        <taxon>Eupercaria</taxon>
        <taxon>Perciformes</taxon>
        <taxon>Cottioidei</taxon>
        <taxon>Cottales</taxon>
        <taxon>Cyclopteridae</taxon>
        <taxon>Cyclopterus</taxon>
    </lineage>
</organism>
<keyword evidence="3" id="KW-0273">Eye lens protein</keyword>
<dbReference type="RefSeq" id="XP_034406588.1">
    <property type="nucleotide sequence ID" value="XM_034550697.1"/>
</dbReference>
<sequence>MSGKIVFFEGRNFQGRSYECADDCSEIASHLSRCSSCRVESGTFMVYEQPNYTGQQHLLTRGEYPEYQNTIGFNDCVQSCRIVPVHQGPFKMRIYERADFEGQTQDLTDDCDSIQDRHHMADVQSCNVTEGHWLMFEQPNYEGRMFYLKPGKYRNLREMSNDDTRFNSIRRITES</sequence>
<evidence type="ECO:0000256" key="1">
    <source>
        <dbReference type="ARBA" id="ARBA00003689"/>
    </source>
</evidence>
<gene>
    <name evidence="6" type="primary">LOC117742986</name>
</gene>
<dbReference type="SMART" id="SM00247">
    <property type="entry name" value="XTALbg"/>
    <property type="match status" value="2"/>
</dbReference>
<dbReference type="InterPro" id="IPR011024">
    <property type="entry name" value="G_crystallin-like"/>
</dbReference>
<dbReference type="Ensembl" id="ENSCLMT00005029045.1">
    <property type="protein sequence ID" value="ENSCLMP00005027850.1"/>
    <property type="gene ID" value="ENSCLMG00005013573.1"/>
</dbReference>
<dbReference type="GO" id="GO:0002088">
    <property type="term" value="P:lens development in camera-type eye"/>
    <property type="evidence" value="ECO:0007669"/>
    <property type="project" value="TreeGrafter"/>
</dbReference>
<evidence type="ECO:0000256" key="3">
    <source>
        <dbReference type="ARBA" id="ARBA00022613"/>
    </source>
</evidence>
<dbReference type="PROSITE" id="PS50915">
    <property type="entry name" value="CRYSTALLIN_BETA_GAMMA"/>
    <property type="match status" value="3"/>
</dbReference>
<evidence type="ECO:0000313" key="7">
    <source>
        <dbReference type="Proteomes" id="UP000694565"/>
    </source>
</evidence>
<dbReference type="SUPFAM" id="SSF49695">
    <property type="entry name" value="gamma-Crystallin-like"/>
    <property type="match status" value="1"/>
</dbReference>
<dbReference type="Gene3D" id="2.60.20.10">
    <property type="entry name" value="Crystallins"/>
    <property type="match status" value="2"/>
</dbReference>
<evidence type="ECO:0000313" key="6">
    <source>
        <dbReference type="Ensembl" id="ENSCLMP00005027850.1"/>
    </source>
</evidence>
<feature type="domain" description="Beta/gamma crystallin 'Greek key'" evidence="5">
    <location>
        <begin position="42"/>
        <end position="84"/>
    </location>
</feature>
<accession>A0A8C3G1Q0</accession>
<dbReference type="Proteomes" id="UP000694565">
    <property type="component" value="Unplaced"/>
</dbReference>
<dbReference type="OrthoDB" id="8407241at2759"/>
<comment type="function">
    <text evidence="1">Crystallins are the dominant structural components of the vertebrate eye lens.</text>
</comment>
<evidence type="ECO:0000256" key="2">
    <source>
        <dbReference type="ARBA" id="ARBA00009646"/>
    </source>
</evidence>
<dbReference type="KEGG" id="clum:117742986"/>
<dbReference type="PRINTS" id="PR01367">
    <property type="entry name" value="BGCRYSTALLIN"/>
</dbReference>
<dbReference type="InterPro" id="IPR001064">
    <property type="entry name" value="Beta/gamma_crystallin"/>
</dbReference>
<keyword evidence="7" id="KW-1185">Reference proteome</keyword>
<proteinExistence type="inferred from homology"/>
<keyword evidence="4" id="KW-0677">Repeat</keyword>
<dbReference type="Pfam" id="PF00030">
    <property type="entry name" value="Crystall"/>
    <property type="match status" value="2"/>
</dbReference>
<feature type="domain" description="Beta/gamma crystallin 'Greek key'" evidence="5">
    <location>
        <begin position="131"/>
        <end position="173"/>
    </location>
</feature>
<dbReference type="GO" id="GO:0005212">
    <property type="term" value="F:structural constituent of eye lens"/>
    <property type="evidence" value="ECO:0007669"/>
    <property type="project" value="UniProtKB-KW"/>
</dbReference>
<evidence type="ECO:0000259" key="5">
    <source>
        <dbReference type="PROSITE" id="PS50915"/>
    </source>
</evidence>
<dbReference type="PANTHER" id="PTHR11818:SF119">
    <property type="entry name" value="GAMMA-CRYSTALLIN D"/>
    <property type="match status" value="1"/>
</dbReference>
<dbReference type="AlphaFoldDB" id="A0A8C3G1Q0"/>
<dbReference type="PANTHER" id="PTHR11818">
    <property type="entry name" value="BETA/GAMMA CRYSTALLIN"/>
    <property type="match status" value="1"/>
</dbReference>
<feature type="domain" description="Beta/gamma crystallin 'Greek key'" evidence="5">
    <location>
        <begin position="3"/>
        <end position="41"/>
    </location>
</feature>
<dbReference type="FunFam" id="2.60.20.10:FF:000003">
    <property type="entry name" value="Crystallin gamma S"/>
    <property type="match status" value="1"/>
</dbReference>